<comment type="similarity">
    <text evidence="3">Belongs to the class-I pyridoxal-phosphate-dependent aminotransferase family.</text>
</comment>
<reference evidence="14" key="1">
    <citation type="submission" date="2025-08" db="UniProtKB">
        <authorList>
            <consortium name="Ensembl"/>
        </authorList>
    </citation>
    <scope>IDENTIFICATION</scope>
</reference>
<evidence type="ECO:0000256" key="7">
    <source>
        <dbReference type="ARBA" id="ARBA00022679"/>
    </source>
</evidence>
<dbReference type="Gene3D" id="3.40.640.10">
    <property type="entry name" value="Type I PLP-dependent aspartate aminotransferase-like (Major domain)"/>
    <property type="match status" value="1"/>
</dbReference>
<dbReference type="PANTHER" id="PTHR11879">
    <property type="entry name" value="ASPARTATE AMINOTRANSFERASE"/>
    <property type="match status" value="1"/>
</dbReference>
<feature type="transmembrane region" description="Helical" evidence="12">
    <location>
        <begin position="457"/>
        <end position="480"/>
    </location>
</feature>
<feature type="transmembrane region" description="Helical" evidence="12">
    <location>
        <begin position="530"/>
        <end position="552"/>
    </location>
</feature>
<keyword evidence="10 12" id="KW-1133">Transmembrane helix</keyword>
<evidence type="ECO:0000256" key="6">
    <source>
        <dbReference type="ARBA" id="ARBA00022576"/>
    </source>
</evidence>
<dbReference type="SUPFAM" id="SSF53383">
    <property type="entry name" value="PLP-dependent transferases"/>
    <property type="match status" value="1"/>
</dbReference>
<evidence type="ECO:0000313" key="15">
    <source>
        <dbReference type="Proteomes" id="UP000694557"/>
    </source>
</evidence>
<reference evidence="14" key="2">
    <citation type="submission" date="2025-09" db="UniProtKB">
        <authorList>
            <consortium name="Ensembl"/>
        </authorList>
    </citation>
    <scope>IDENTIFICATION</scope>
</reference>
<gene>
    <name evidence="14" type="primary">got1l1</name>
</gene>
<evidence type="ECO:0000256" key="4">
    <source>
        <dbReference type="ARBA" id="ARBA00011738"/>
    </source>
</evidence>
<dbReference type="Gene3D" id="1.20.1070.10">
    <property type="entry name" value="Rhodopsin 7-helix transmembrane proteins"/>
    <property type="match status" value="1"/>
</dbReference>
<evidence type="ECO:0000256" key="5">
    <source>
        <dbReference type="ARBA" id="ARBA00012753"/>
    </source>
</evidence>
<evidence type="ECO:0000256" key="12">
    <source>
        <dbReference type="SAM" id="Phobius"/>
    </source>
</evidence>
<dbReference type="Pfam" id="PF00001">
    <property type="entry name" value="7tm_1"/>
    <property type="match status" value="1"/>
</dbReference>
<name>A0A8C7DLD6_ONCKI</name>
<dbReference type="GO" id="GO:0004930">
    <property type="term" value="F:G protein-coupled receptor activity"/>
    <property type="evidence" value="ECO:0007669"/>
    <property type="project" value="InterPro"/>
</dbReference>
<keyword evidence="6" id="KW-0032">Aminotransferase</keyword>
<dbReference type="Pfam" id="PF00155">
    <property type="entry name" value="Aminotran_1_2"/>
    <property type="match status" value="1"/>
</dbReference>
<dbReference type="Proteomes" id="UP000694557">
    <property type="component" value="Unassembled WGS sequence"/>
</dbReference>
<proteinExistence type="inferred from homology"/>
<dbReference type="PANTHER" id="PTHR11879:SF36">
    <property type="entry name" value="ASPARTATE AMINOTRANSFERASE, CYTOPLASMIC 2"/>
    <property type="match status" value="1"/>
</dbReference>
<evidence type="ECO:0000313" key="14">
    <source>
        <dbReference type="Ensembl" id="ENSOKIP00005020992.1"/>
    </source>
</evidence>
<comment type="subcellular location">
    <subcellularLocation>
        <location evidence="2">Membrane</location>
    </subcellularLocation>
</comment>
<dbReference type="Gene3D" id="3.90.1150.10">
    <property type="entry name" value="Aspartate Aminotransferase, domain 1"/>
    <property type="match status" value="1"/>
</dbReference>
<dbReference type="InterPro" id="IPR000276">
    <property type="entry name" value="GPCR_Rhodpsn"/>
</dbReference>
<organism evidence="14 15">
    <name type="scientific">Oncorhynchus kisutch</name>
    <name type="common">Coho salmon</name>
    <name type="synonym">Salmo kisutch</name>
    <dbReference type="NCBI Taxonomy" id="8019"/>
    <lineage>
        <taxon>Eukaryota</taxon>
        <taxon>Metazoa</taxon>
        <taxon>Chordata</taxon>
        <taxon>Craniata</taxon>
        <taxon>Vertebrata</taxon>
        <taxon>Euteleostomi</taxon>
        <taxon>Actinopterygii</taxon>
        <taxon>Neopterygii</taxon>
        <taxon>Teleostei</taxon>
        <taxon>Protacanthopterygii</taxon>
        <taxon>Salmoniformes</taxon>
        <taxon>Salmonidae</taxon>
        <taxon>Salmoninae</taxon>
        <taxon>Oncorhynchus</taxon>
    </lineage>
</organism>
<dbReference type="SUPFAM" id="SSF81321">
    <property type="entry name" value="Family A G protein-coupled receptor-like"/>
    <property type="match status" value="1"/>
</dbReference>
<dbReference type="GO" id="GO:0016020">
    <property type="term" value="C:membrane"/>
    <property type="evidence" value="ECO:0007669"/>
    <property type="project" value="UniProtKB-SubCell"/>
</dbReference>
<dbReference type="GO" id="GO:0030170">
    <property type="term" value="F:pyridoxal phosphate binding"/>
    <property type="evidence" value="ECO:0007669"/>
    <property type="project" value="InterPro"/>
</dbReference>
<dbReference type="Ensembl" id="ENSOKIT00005022337.1">
    <property type="protein sequence ID" value="ENSOKIP00005020992.1"/>
    <property type="gene ID" value="ENSOKIG00005009266.1"/>
</dbReference>
<accession>A0A8C7DLD6</accession>
<dbReference type="PROSITE" id="PS50262">
    <property type="entry name" value="G_PROTEIN_RECEP_F1_2"/>
    <property type="match status" value="1"/>
</dbReference>
<dbReference type="EC" id="2.6.1.1" evidence="5"/>
<keyword evidence="9" id="KW-0663">Pyridoxal phosphate</keyword>
<feature type="domain" description="G-protein coupled receptors family 1 profile" evidence="13">
    <location>
        <begin position="472"/>
        <end position="554"/>
    </location>
</feature>
<dbReference type="AlphaFoldDB" id="A0A8C7DLD6"/>
<dbReference type="InterPro" id="IPR015424">
    <property type="entry name" value="PyrdxlP-dep_Trfase"/>
</dbReference>
<evidence type="ECO:0000256" key="9">
    <source>
        <dbReference type="ARBA" id="ARBA00022898"/>
    </source>
</evidence>
<dbReference type="PRINTS" id="PR00237">
    <property type="entry name" value="GPCRRHODOPSN"/>
</dbReference>
<evidence type="ECO:0000256" key="10">
    <source>
        <dbReference type="ARBA" id="ARBA00022989"/>
    </source>
</evidence>
<evidence type="ECO:0000256" key="2">
    <source>
        <dbReference type="ARBA" id="ARBA00004370"/>
    </source>
</evidence>
<evidence type="ECO:0000259" key="13">
    <source>
        <dbReference type="PROSITE" id="PS50262"/>
    </source>
</evidence>
<comment type="cofactor">
    <cofactor evidence="1">
        <name>pyridoxal 5'-phosphate</name>
        <dbReference type="ChEBI" id="CHEBI:597326"/>
    </cofactor>
</comment>
<protein>
    <recommendedName>
        <fullName evidence="5">aspartate transaminase</fullName>
        <ecNumber evidence="5">2.6.1.1</ecNumber>
    </recommendedName>
</protein>
<evidence type="ECO:0000256" key="3">
    <source>
        <dbReference type="ARBA" id="ARBA00007441"/>
    </source>
</evidence>
<dbReference type="GO" id="GO:0004069">
    <property type="term" value="F:L-aspartate:2-oxoglutarate aminotransferase activity"/>
    <property type="evidence" value="ECO:0007669"/>
    <property type="project" value="UniProtKB-EC"/>
</dbReference>
<keyword evidence="7" id="KW-0808">Transferase</keyword>
<keyword evidence="15" id="KW-1185">Reference proteome</keyword>
<dbReference type="GeneTree" id="ENSGT00950000183082"/>
<dbReference type="GO" id="GO:0005829">
    <property type="term" value="C:cytosol"/>
    <property type="evidence" value="ECO:0007669"/>
    <property type="project" value="TreeGrafter"/>
</dbReference>
<sequence>MRQTCNSDGGVGSTENVQARGITLLSIFVDTPTAEPNPETKLLADFKTDTHLRKVYLAGREYLNKEGQTSVSPLIGKIMQQICTDPTLCPEYPSSFGLPEFTRRATELVLGRDCHAIVENRVLGVQTVGCTGAVRLGAELLKHWYNVSGVWCGPVYLSSPCDDSLAGIFEAAGIQDVRRYRYWDTEQRGVGVQKMMEDLEMAPEQSVIVLSASAHCPTGSDLSQKHWRLLTQLMVRCRFFPFFLLPAQGLCHGDFQQDAWPVRLCASLGMELLCAQSFSHSFGLYGERVGHLLCVLKQSSTLLAVQSQAEKQVRALWSRPSVRGARVVATVLSNPAHHVEWQEGVKSMVERGILVRERLREKLRLLGCPGSWDHLIQQGGLYCCTGLNGTSCPFSSSVMEGSGSGLTVELASPGPCVAGMEGNISGQVFEAALQNSSSSKRSPQFVGVELLKSFKLLIIPCYILVVLIGVFGNYLLLYVICHTRKMHNITNFFIGNLAFSDMLMCATCVPFTLAYAFNPRGWVFGRFMCYLVYLIQPVTVYVSVFTLTAIGVDR</sequence>
<feature type="transmembrane region" description="Helical" evidence="12">
    <location>
        <begin position="492"/>
        <end position="518"/>
    </location>
</feature>
<dbReference type="InterPro" id="IPR017452">
    <property type="entry name" value="GPCR_Rhodpsn_7TM"/>
</dbReference>
<dbReference type="InterPro" id="IPR004839">
    <property type="entry name" value="Aminotransferase_I/II_large"/>
</dbReference>
<dbReference type="InterPro" id="IPR015421">
    <property type="entry name" value="PyrdxlP-dep_Trfase_major"/>
</dbReference>
<keyword evidence="11 12" id="KW-0472">Membrane</keyword>
<dbReference type="GO" id="GO:0006532">
    <property type="term" value="P:aspartate biosynthetic process"/>
    <property type="evidence" value="ECO:0007669"/>
    <property type="project" value="TreeGrafter"/>
</dbReference>
<keyword evidence="8 12" id="KW-0812">Transmembrane</keyword>
<comment type="subunit">
    <text evidence="4">Homodimer.</text>
</comment>
<dbReference type="InterPro" id="IPR015422">
    <property type="entry name" value="PyrdxlP-dep_Trfase_small"/>
</dbReference>
<evidence type="ECO:0000256" key="11">
    <source>
        <dbReference type="ARBA" id="ARBA00023136"/>
    </source>
</evidence>
<evidence type="ECO:0000256" key="1">
    <source>
        <dbReference type="ARBA" id="ARBA00001933"/>
    </source>
</evidence>
<dbReference type="InterPro" id="IPR000796">
    <property type="entry name" value="Asp_trans"/>
</dbReference>
<evidence type="ECO:0000256" key="8">
    <source>
        <dbReference type="ARBA" id="ARBA00022692"/>
    </source>
</evidence>